<dbReference type="InterPro" id="IPR011545">
    <property type="entry name" value="DEAD/DEAH_box_helicase_dom"/>
</dbReference>
<dbReference type="GO" id="GO:0005524">
    <property type="term" value="F:ATP binding"/>
    <property type="evidence" value="ECO:0007669"/>
    <property type="project" value="UniProtKB-KW"/>
</dbReference>
<dbReference type="GO" id="GO:0007131">
    <property type="term" value="P:reciprocal meiotic recombination"/>
    <property type="evidence" value="ECO:0007669"/>
    <property type="project" value="UniProtKB-ARBA"/>
</dbReference>
<dbReference type="InterPro" id="IPR001650">
    <property type="entry name" value="Helicase_C-like"/>
</dbReference>
<dbReference type="PROSITE" id="PS51192">
    <property type="entry name" value="HELICASE_ATP_BIND_1"/>
    <property type="match status" value="1"/>
</dbReference>
<dbReference type="Gene3D" id="1.10.10.10">
    <property type="entry name" value="Winged helix-like DNA-binding domain superfamily/Winged helix DNA-binding domain"/>
    <property type="match status" value="1"/>
</dbReference>
<dbReference type="Gene3D" id="1.10.3380.10">
    <property type="entry name" value="Sec63 N-terminal domain-like domain"/>
    <property type="match status" value="1"/>
</dbReference>
<keyword evidence="4" id="KW-0347">Helicase</keyword>
<dbReference type="PANTHER" id="PTHR47835:SF3">
    <property type="entry name" value="HELICASE FOR MEIOSIS 1"/>
    <property type="match status" value="1"/>
</dbReference>
<dbReference type="InterPro" id="IPR027417">
    <property type="entry name" value="P-loop_NTPase"/>
</dbReference>
<feature type="compositionally biased region" description="Basic and acidic residues" evidence="11">
    <location>
        <begin position="1471"/>
        <end position="1488"/>
    </location>
</feature>
<dbReference type="Pfam" id="PF00271">
    <property type="entry name" value="Helicase_C"/>
    <property type="match status" value="1"/>
</dbReference>
<dbReference type="Pfam" id="PF23445">
    <property type="entry name" value="WHD_SNRNP200"/>
    <property type="match status" value="1"/>
</dbReference>
<evidence type="ECO:0000313" key="15">
    <source>
        <dbReference type="Proteomes" id="UP000651452"/>
    </source>
</evidence>
<dbReference type="SMART" id="SM00973">
    <property type="entry name" value="Sec63"/>
    <property type="match status" value="1"/>
</dbReference>
<keyword evidence="7" id="KW-0469">Meiosis</keyword>
<dbReference type="GO" id="GO:0043138">
    <property type="term" value="F:3'-5' DNA helicase activity"/>
    <property type="evidence" value="ECO:0007669"/>
    <property type="project" value="UniProtKB-EC"/>
</dbReference>
<dbReference type="EMBL" id="RZGK01000003">
    <property type="protein sequence ID" value="KAF9700744.1"/>
    <property type="molecule type" value="Genomic_DNA"/>
</dbReference>
<dbReference type="GO" id="GO:0016787">
    <property type="term" value="F:hydrolase activity"/>
    <property type="evidence" value="ECO:0007669"/>
    <property type="project" value="UniProtKB-KW"/>
</dbReference>
<proteinExistence type="inferred from homology"/>
<dbReference type="Pfam" id="PF00270">
    <property type="entry name" value="DEAD"/>
    <property type="match status" value="1"/>
</dbReference>
<dbReference type="PROSITE" id="PS51194">
    <property type="entry name" value="HELICASE_CTER"/>
    <property type="match status" value="1"/>
</dbReference>
<dbReference type="PANTHER" id="PTHR47835">
    <property type="entry name" value="HFM1, ATP DEPENDENT DNA HELICASE HOMOLOG"/>
    <property type="match status" value="1"/>
</dbReference>
<gene>
    <name evidence="14" type="ORF">EKO04_001546</name>
</gene>
<feature type="region of interest" description="Disordered" evidence="11">
    <location>
        <begin position="1438"/>
        <end position="1495"/>
    </location>
</feature>
<dbReference type="FunFam" id="3.40.50.300:FF:001076">
    <property type="entry name" value="ATP-dependent DNA helicase MER3"/>
    <property type="match status" value="1"/>
</dbReference>
<keyword evidence="15" id="KW-1185">Reference proteome</keyword>
<dbReference type="SMART" id="SM00487">
    <property type="entry name" value="DEXDc"/>
    <property type="match status" value="1"/>
</dbReference>
<dbReference type="InterPro" id="IPR014001">
    <property type="entry name" value="Helicase_ATP-bd"/>
</dbReference>
<keyword evidence="5" id="KW-0067">ATP-binding</keyword>
<dbReference type="SMART" id="SM00490">
    <property type="entry name" value="HELICc"/>
    <property type="match status" value="1"/>
</dbReference>
<dbReference type="InterPro" id="IPR036388">
    <property type="entry name" value="WH-like_DNA-bd_sf"/>
</dbReference>
<sequence>MSQQRSSRPEYNVLQPQLVQAPIPVAQRERYRVSQHDHPMYDVVEDDDDGYDSFDECMLQQPHDDRQHQAVQGRARLSLAPASSRLFGHGVVEKERLQPRTQQMHQELYDDRDGQLYPETAVRGSLSRAEYNANQHIKSSSDDPFGALSSPALDASRRRAGQHELNSSHQASQPRPFEATPLQSMTNLREDGGPSYGNEECCSGPPRRNIGYPFQQVISTQSKPTLFNLAHTPPTVQGIPLVPISALPDRLRTVFPFPTFNAVQSKCFDQVFKSNDNFVLASPTGSGKTAILELAVCRAVATNTTGQYKVVYQAPTKALCSERQRDWDKKFTQIGLKCAELTGDSDASDLRNVQSANIIITTPEKWDSMTRKWKDHEKLMKLIKLVLIDEVHILKEDRGAVLEVVVSRMKSIGTDVRFVALSATVPNFHDVASWLGKNSAEPHIPASKEKFGEEFRPVKLRRHVCGYVCHNNNDFAFEKQLDARLPEVILKFSERKPMMVFCATRNSTVNTAKLIANWWGSRGDCDRLWNSPAQAPRLQNKALRELVASGVAFHHAGLDFDDRMEVEKGFLQGDISVVCCTSTLAVGVNLPCHLVIIKNTMSWTQNGMQEYSDLEMMQMLGRAGRPQFDDSAVAVIMTRQTKVRRYETLATGEEVLESKLHLNLIDHMNAEIVLGTIRDLDSARKWLTGTFLYVRLQQNPVYYKLEGSRSGQGIQEQVDDICFRDIALLREHHLATGEQHFRCTEYGHAMARYYVHFETMKVFMGLQPKSTLSEILSAIAQASEFSKIRFRQGEKSLYKTLNKSPSIRFPIPVNLDLPAQKVSLIIQSVLGATDISWDGEVGKHKQQYLQDLAMIFKSTSSLIRCIIDCQICSGDSVSIHSALMLERCLGSKAWDDSPLQMIQVPTIGVVSVRKLVNAGIRSIEDLEATDARRIDTIVGRNPPFGLTILDALKSFPKLRVSLHIQPASVTKTPEGVKIQVKADIGFINEKPPDRFAHKLIYVCLLAETSDGRKVHFARINGPKLGVGQSLVFPALLTGPDQKINCYLMCEGIAGSMRGATVTPKIAPSMFPLKAAKPLEPAPTHQPNMSRRRIENVPIQREKSAASDDFGDPDIDDDTLAQALCGDLDFEHIDNFANPTDVITRNNTTKNKSAKQQGRAKVSTAEDADGAAPVQLSNGRWACSHKCKDREACKHYCCKHGMDKPPKKAAPKRVSTDEHHDQPPSKGSMQPKPKMQTKLQLQTSKRKSSTVIEELDLTQQEKKQKNEYPISGPRNYGDLHKLHKSVQKKDMPSSLHSVMHKKPAYCYGEGGEHQLSFLSQSNMTDSKLSSEYGDLGIDEFARDVQTQPTYSDNMTSFHFSDTSPVASRRSETFGDDDSVFGEAIVGLIDSQDLQESYAVNASSKKDHNVPSAIDVAEIIEDVGFPLNIDFALAEDVSPDAPKQTTSVVPITQVKVSKPRPPVFHSTSSPVGHTEDTRPTESALPDRELGDVQQGKDMAQYTDLSSKDEMNEGDIMSDLFNLIENPTALEAEDLTRRKQVSIKDQIPTLSVELNAEEEPQQVPDAFKDLHSWLFREFGDIVELVDE</sequence>
<evidence type="ECO:0000259" key="12">
    <source>
        <dbReference type="PROSITE" id="PS51192"/>
    </source>
</evidence>
<dbReference type="InterPro" id="IPR004179">
    <property type="entry name" value="Sec63-dom"/>
</dbReference>
<evidence type="ECO:0000259" key="13">
    <source>
        <dbReference type="PROSITE" id="PS51194"/>
    </source>
</evidence>
<dbReference type="Pfam" id="PF02889">
    <property type="entry name" value="Sec63"/>
    <property type="match status" value="1"/>
</dbReference>
<feature type="compositionally biased region" description="Basic and acidic residues" evidence="11">
    <location>
        <begin position="1213"/>
        <end position="1222"/>
    </location>
</feature>
<dbReference type="FunFam" id="1.10.10.10:FF:000012">
    <property type="entry name" value="U5 small nuclear ribonucleoprotein helicase"/>
    <property type="match status" value="1"/>
</dbReference>
<evidence type="ECO:0000256" key="4">
    <source>
        <dbReference type="ARBA" id="ARBA00022806"/>
    </source>
</evidence>
<dbReference type="FunFam" id="1.10.3380.10:FF:000012">
    <property type="entry name" value="DEAD/DEAH box DNA helicase"/>
    <property type="match status" value="1"/>
</dbReference>
<evidence type="ECO:0000256" key="2">
    <source>
        <dbReference type="ARBA" id="ARBA00022741"/>
    </source>
</evidence>
<evidence type="ECO:0000313" key="14">
    <source>
        <dbReference type="EMBL" id="KAF9700744.1"/>
    </source>
</evidence>
<keyword evidence="2" id="KW-0547">Nucleotide-binding</keyword>
<evidence type="ECO:0000256" key="3">
    <source>
        <dbReference type="ARBA" id="ARBA00022801"/>
    </source>
</evidence>
<comment type="caution">
    <text evidence="14">The sequence shown here is derived from an EMBL/GenBank/DDBJ whole genome shotgun (WGS) entry which is preliminary data.</text>
</comment>
<dbReference type="EC" id="5.6.2.4" evidence="9"/>
<dbReference type="SUPFAM" id="SSF52540">
    <property type="entry name" value="P-loop containing nucleoside triphosphate hydrolases"/>
    <property type="match status" value="1"/>
</dbReference>
<evidence type="ECO:0000256" key="8">
    <source>
        <dbReference type="ARBA" id="ARBA00034617"/>
    </source>
</evidence>
<keyword evidence="3" id="KW-0378">Hydrolase</keyword>
<evidence type="ECO:0000256" key="11">
    <source>
        <dbReference type="SAM" id="MobiDB-lite"/>
    </source>
</evidence>
<organism evidence="14 15">
    <name type="scientific">Ascochyta lentis</name>
    <dbReference type="NCBI Taxonomy" id="205686"/>
    <lineage>
        <taxon>Eukaryota</taxon>
        <taxon>Fungi</taxon>
        <taxon>Dikarya</taxon>
        <taxon>Ascomycota</taxon>
        <taxon>Pezizomycotina</taxon>
        <taxon>Dothideomycetes</taxon>
        <taxon>Pleosporomycetidae</taxon>
        <taxon>Pleosporales</taxon>
        <taxon>Pleosporineae</taxon>
        <taxon>Didymellaceae</taxon>
        <taxon>Ascochyta</taxon>
    </lineage>
</organism>
<dbReference type="SUPFAM" id="SSF158702">
    <property type="entry name" value="Sec63 N-terminal domain-like"/>
    <property type="match status" value="1"/>
</dbReference>
<feature type="region of interest" description="Disordered" evidence="11">
    <location>
        <begin position="1197"/>
        <end position="1249"/>
    </location>
</feature>
<dbReference type="InterPro" id="IPR057842">
    <property type="entry name" value="WH_MER3"/>
</dbReference>
<feature type="compositionally biased region" description="Polar residues" evidence="11">
    <location>
        <begin position="1139"/>
        <end position="1155"/>
    </location>
</feature>
<dbReference type="InterPro" id="IPR052247">
    <property type="entry name" value="Meiotic_Crossover_Helicase"/>
</dbReference>
<protein>
    <recommendedName>
        <fullName evidence="9">DNA 3'-5' helicase</fullName>
        <ecNumber evidence="9">5.6.2.4</ecNumber>
    </recommendedName>
</protein>
<keyword evidence="6" id="KW-0413">Isomerase</keyword>
<feature type="domain" description="Helicase C-terminal" evidence="13">
    <location>
        <begin position="484"/>
        <end position="672"/>
    </location>
</feature>
<reference evidence="14" key="2">
    <citation type="submission" date="2020-09" db="EMBL/GenBank/DDBJ databases">
        <title>Reference genome assembly for Australian Ascochyta lentis isolate Al4.</title>
        <authorList>
            <person name="Lee R.C."/>
            <person name="Farfan-Caceres L.M."/>
            <person name="Debler J.W."/>
            <person name="Williams A.H."/>
            <person name="Henares B.M."/>
        </authorList>
    </citation>
    <scope>NUCLEOTIDE SEQUENCE</scope>
    <source>
        <strain evidence="14">Al4</strain>
    </source>
</reference>
<evidence type="ECO:0000256" key="1">
    <source>
        <dbReference type="ARBA" id="ARBA00010140"/>
    </source>
</evidence>
<feature type="region of interest" description="Disordered" evidence="11">
    <location>
        <begin position="1139"/>
        <end position="1170"/>
    </location>
</feature>
<dbReference type="CDD" id="cd18795">
    <property type="entry name" value="SF2_C_Ski2"/>
    <property type="match status" value="1"/>
</dbReference>
<comment type="catalytic activity">
    <reaction evidence="8">
        <text>Couples ATP hydrolysis with the unwinding of duplex DNA by translocating in the 3'-5' direction.</text>
        <dbReference type="EC" id="5.6.2.4"/>
    </reaction>
</comment>
<evidence type="ECO:0000256" key="6">
    <source>
        <dbReference type="ARBA" id="ARBA00023235"/>
    </source>
</evidence>
<evidence type="ECO:0000256" key="9">
    <source>
        <dbReference type="ARBA" id="ARBA00034808"/>
    </source>
</evidence>
<name>A0A8H7JA67_9PLEO</name>
<accession>A0A8H7JA67</accession>
<evidence type="ECO:0000256" key="10">
    <source>
        <dbReference type="ARBA" id="ARBA00048988"/>
    </source>
</evidence>
<dbReference type="Gene3D" id="3.40.50.300">
    <property type="entry name" value="P-loop containing nucleotide triphosphate hydrolases"/>
    <property type="match status" value="2"/>
</dbReference>
<dbReference type="Proteomes" id="UP000651452">
    <property type="component" value="Unassembled WGS sequence"/>
</dbReference>
<comment type="similarity">
    <text evidence="1">Belongs to the helicase family. SKI2 subfamily.</text>
</comment>
<feature type="domain" description="Helicase ATP-binding" evidence="12">
    <location>
        <begin position="269"/>
        <end position="443"/>
    </location>
</feature>
<reference evidence="14" key="1">
    <citation type="submission" date="2018-12" db="EMBL/GenBank/DDBJ databases">
        <authorList>
            <person name="Syme R.A."/>
            <person name="Farfan-Caceres L."/>
            <person name="Lichtenzveig J."/>
        </authorList>
    </citation>
    <scope>NUCLEOTIDE SEQUENCE</scope>
    <source>
        <strain evidence="14">Al4</strain>
    </source>
</reference>
<evidence type="ECO:0000256" key="5">
    <source>
        <dbReference type="ARBA" id="ARBA00022840"/>
    </source>
</evidence>
<dbReference type="OrthoDB" id="5575at2759"/>
<feature type="compositionally biased region" description="Polar residues" evidence="11">
    <location>
        <begin position="164"/>
        <end position="173"/>
    </location>
</feature>
<comment type="catalytic activity">
    <reaction evidence="10">
        <text>ATP + H2O = ADP + phosphate + H(+)</text>
        <dbReference type="Rhea" id="RHEA:13065"/>
        <dbReference type="ChEBI" id="CHEBI:15377"/>
        <dbReference type="ChEBI" id="CHEBI:15378"/>
        <dbReference type="ChEBI" id="CHEBI:30616"/>
        <dbReference type="ChEBI" id="CHEBI:43474"/>
        <dbReference type="ChEBI" id="CHEBI:456216"/>
        <dbReference type="EC" id="5.6.2.4"/>
    </reaction>
</comment>
<evidence type="ECO:0000256" key="7">
    <source>
        <dbReference type="ARBA" id="ARBA00023254"/>
    </source>
</evidence>
<feature type="region of interest" description="Disordered" evidence="11">
    <location>
        <begin position="156"/>
        <end position="180"/>
    </location>
</feature>
<dbReference type="GO" id="GO:0003676">
    <property type="term" value="F:nucleic acid binding"/>
    <property type="evidence" value="ECO:0007669"/>
    <property type="project" value="InterPro"/>
</dbReference>